<comment type="caution">
    <text evidence="1">The sequence shown here is derived from an EMBL/GenBank/DDBJ whole genome shotgun (WGS) entry which is preliminary data.</text>
</comment>
<sequence length="796" mass="93344">MRAPNEIKRDMKYPSPEVKTRCMNEVARYLRDTYKCGIYSEALEKLYLSKLYFGIDLDELMEMLSEKYKCKEICDKTKLLKKIYMEERGIEIDGDFRVPAGFKYKFICEQIIGKSLDYDNLTCADIDSFIEGIELLKTPGVLYPLMWLTHAKNEEVFLYIYTKYVLPAFIKLSESGEVSRYDAIRSIMCGYIEELLIYVGGSGQVFITSLPGNTTWNEEILKFQKAGEFECIRKANEKLKKADGIGTKLLKLYNQNKNMLKSKFKTYVTDYFPMFAALVIFALLGEGRSKDAVEFMIDNYSDISEDNYQCAYVLILLFQTILFCDNYEYMNILYADLQREKLLYQRNYKDIHDAVIRSCEFIEELYQKISTPKEKESFDYLRNFVKETVFEEWGMIQDIRNIKNQYKGAQDKIKSDMFRRLYNVMLALSNPEGIYIALIAQTYGKNYIDNEFIRNIHHDDKIAMVISWDDVDRAKNLSLRLGDIDRGASSVRNRSFFDRVDIVIKDILLEKLDDDIESMLTSIKELREKAGYQDMADEFFTAIEPRIQSLTKRISAKYIDREQIVDFFVKLDDKGCWDRLDEECKSMMITSEIVYRTLVSREDADSLDYSPSMIPLTKVIEYLLNDIYIKIKYNIVFDGPGMNIDSNSVRFFKDKNETEPKECLEMGPAIRVLSDGFLKFGRGGPVYSSYFLPPDKSRFEEWKGSSYIDWNLLKDFKGTRLNCNSFDKEPPVQQFVLGSDAEYNRKVFIGSLEYIKNNYRNRVAHKDGIEKDRMEKCREDMLIAQKLIWMLIYIMK</sequence>
<evidence type="ECO:0000313" key="2">
    <source>
        <dbReference type="Proteomes" id="UP000289166"/>
    </source>
</evidence>
<protein>
    <submittedName>
        <fullName evidence="1">Uncharacterized protein</fullName>
    </submittedName>
</protein>
<dbReference type="AlphaFoldDB" id="A0A4Q0I2S5"/>
<dbReference type="OrthoDB" id="2018182at2"/>
<evidence type="ECO:0000313" key="1">
    <source>
        <dbReference type="EMBL" id="RXE57965.1"/>
    </source>
</evidence>
<accession>A0A4Q0I2S5</accession>
<dbReference type="EMBL" id="RLII01000028">
    <property type="protein sequence ID" value="RXE57965.1"/>
    <property type="molecule type" value="Genomic_DNA"/>
</dbReference>
<keyword evidence="2" id="KW-1185">Reference proteome</keyword>
<organism evidence="1 2">
    <name type="scientific">Acetivibrio mesophilus</name>
    <dbReference type="NCBI Taxonomy" id="2487273"/>
    <lineage>
        <taxon>Bacteria</taxon>
        <taxon>Bacillati</taxon>
        <taxon>Bacillota</taxon>
        <taxon>Clostridia</taxon>
        <taxon>Eubacteriales</taxon>
        <taxon>Oscillospiraceae</taxon>
        <taxon>Acetivibrio</taxon>
    </lineage>
</organism>
<gene>
    <name evidence="1" type="ORF">EFD62_14800</name>
</gene>
<reference evidence="2" key="1">
    <citation type="submission" date="2018-11" db="EMBL/GenBank/DDBJ databases">
        <title>Genome sequencing of a novel mesophilic and cellulolytic organism within the genus Hungateiclostridium.</title>
        <authorList>
            <person name="Rettenmaier R."/>
            <person name="Liebl W."/>
            <person name="Zverlov V."/>
        </authorList>
    </citation>
    <scope>NUCLEOTIDE SEQUENCE [LARGE SCALE GENOMIC DNA]</scope>
    <source>
        <strain evidence="2">N2K1</strain>
    </source>
</reference>
<dbReference type="Proteomes" id="UP000289166">
    <property type="component" value="Unassembled WGS sequence"/>
</dbReference>
<dbReference type="RefSeq" id="WP_128706371.1">
    <property type="nucleotide sequence ID" value="NZ_RLII01000028.1"/>
</dbReference>
<proteinExistence type="predicted"/>
<name>A0A4Q0I2S5_9FIRM</name>